<protein>
    <submittedName>
        <fullName evidence="4">FecR family protein</fullName>
    </submittedName>
</protein>
<dbReference type="RefSeq" id="WP_110390358.1">
    <property type="nucleotide sequence ID" value="NZ_QJKI01000006.1"/>
</dbReference>
<reference evidence="4 5" key="1">
    <citation type="submission" date="2018-05" db="EMBL/GenBank/DDBJ databases">
        <title>Genomic Encyclopedia of Type Strains, Phase IV (KMG-IV): sequencing the most valuable type-strain genomes for metagenomic binning, comparative biology and taxonomic classification.</title>
        <authorList>
            <person name="Goeker M."/>
        </authorList>
    </citation>
    <scope>NUCLEOTIDE SEQUENCE [LARGE SCALE GENOMIC DNA]</scope>
    <source>
        <strain evidence="4 5">DSM 29661</strain>
    </source>
</reference>
<sequence length="279" mass="29141">MSPPPFYRDWWLAAALTTSTALPVGVAQAAQITQPVGVVTALPAAAADKPDTLHVGSNITPGQRLQTGSDGPLHVLFLDQSALTLGPNSELTIEEFRYDADSRQGQIRLGLSKGSLRVVGGYISKNNAAVITTPFATVEIQGGISLVSVTPNATQSTFLFGQQMRVSNPGGNSTTVTRPGFSVNSGQDGPSAPTRMSPQQLTTQLSQLEQTRTPAGTPSTPSTPSPQLISTSDRPGQTSLPNQQLAPDRVAVNTDNTQQANPTLTLNNLLTTGASTIQS</sequence>
<dbReference type="Pfam" id="PF04773">
    <property type="entry name" value="FecR"/>
    <property type="match status" value="1"/>
</dbReference>
<dbReference type="AlphaFoldDB" id="A0A318KNS1"/>
<evidence type="ECO:0000256" key="1">
    <source>
        <dbReference type="SAM" id="MobiDB-lite"/>
    </source>
</evidence>
<proteinExistence type="predicted"/>
<keyword evidence="5" id="KW-1185">Reference proteome</keyword>
<gene>
    <name evidence="4" type="ORF">DFR34_10677</name>
</gene>
<feature type="region of interest" description="Disordered" evidence="1">
    <location>
        <begin position="164"/>
        <end position="246"/>
    </location>
</feature>
<dbReference type="EMBL" id="QJKI01000006">
    <property type="protein sequence ID" value="PXX79441.1"/>
    <property type="molecule type" value="Genomic_DNA"/>
</dbReference>
<feature type="compositionally biased region" description="Polar residues" evidence="1">
    <location>
        <begin position="233"/>
        <end position="245"/>
    </location>
</feature>
<evidence type="ECO:0000256" key="2">
    <source>
        <dbReference type="SAM" id="SignalP"/>
    </source>
</evidence>
<dbReference type="Proteomes" id="UP000247555">
    <property type="component" value="Unassembled WGS sequence"/>
</dbReference>
<accession>A0A318KNS1</accession>
<feature type="compositionally biased region" description="Low complexity" evidence="1">
    <location>
        <begin position="199"/>
        <end position="232"/>
    </location>
</feature>
<comment type="caution">
    <text evidence="4">The sequence shown here is derived from an EMBL/GenBank/DDBJ whole genome shotgun (WGS) entry which is preliminary data.</text>
</comment>
<evidence type="ECO:0000313" key="5">
    <source>
        <dbReference type="Proteomes" id="UP000247555"/>
    </source>
</evidence>
<organism evidence="4 5">
    <name type="scientific">Rivihabitans pingtungensis</name>
    <dbReference type="NCBI Taxonomy" id="1054498"/>
    <lineage>
        <taxon>Bacteria</taxon>
        <taxon>Pseudomonadati</taxon>
        <taxon>Pseudomonadota</taxon>
        <taxon>Betaproteobacteria</taxon>
        <taxon>Neisseriales</taxon>
        <taxon>Aquaspirillaceae</taxon>
        <taxon>Rivihabitans</taxon>
    </lineage>
</organism>
<keyword evidence="2" id="KW-0732">Signal</keyword>
<name>A0A318KNS1_9NEIS</name>
<feature type="domain" description="FecR protein" evidence="3">
    <location>
        <begin position="64"/>
        <end position="155"/>
    </location>
</feature>
<feature type="signal peptide" evidence="2">
    <location>
        <begin position="1"/>
        <end position="29"/>
    </location>
</feature>
<evidence type="ECO:0000259" key="3">
    <source>
        <dbReference type="Pfam" id="PF04773"/>
    </source>
</evidence>
<dbReference type="InterPro" id="IPR006860">
    <property type="entry name" value="FecR"/>
</dbReference>
<dbReference type="PANTHER" id="PTHR38731">
    <property type="entry name" value="LIPL45-RELATED LIPOPROTEIN-RELATED"/>
    <property type="match status" value="1"/>
</dbReference>
<feature type="compositionally biased region" description="Polar residues" evidence="1">
    <location>
        <begin position="164"/>
        <end position="198"/>
    </location>
</feature>
<dbReference type="OrthoDB" id="8566263at2"/>
<feature type="chain" id="PRO_5016324114" evidence="2">
    <location>
        <begin position="30"/>
        <end position="279"/>
    </location>
</feature>
<evidence type="ECO:0000313" key="4">
    <source>
        <dbReference type="EMBL" id="PXX79441.1"/>
    </source>
</evidence>